<reference evidence="7 8" key="1">
    <citation type="submission" date="2024-04" db="EMBL/GenBank/DDBJ databases">
        <title>Human intestinal bacterial collection.</title>
        <authorList>
            <person name="Pauvert C."/>
            <person name="Hitch T.C.A."/>
            <person name="Clavel T."/>
        </authorList>
    </citation>
    <scope>NUCLEOTIDE SEQUENCE [LARGE SCALE GENOMIC DNA]</scope>
    <source>
        <strain evidence="7 8">CLA-AA-H141</strain>
    </source>
</reference>
<dbReference type="InterPro" id="IPR016064">
    <property type="entry name" value="NAD/diacylglycerol_kinase_sf"/>
</dbReference>
<feature type="binding site" evidence="6">
    <location>
        <begin position="178"/>
        <end position="183"/>
    </location>
    <ligand>
        <name>NAD(+)</name>
        <dbReference type="ChEBI" id="CHEBI:57540"/>
    </ligand>
</feature>
<dbReference type="Gene3D" id="2.60.200.30">
    <property type="entry name" value="Probable inorganic polyphosphate/atp-NAD kinase, domain 2"/>
    <property type="match status" value="1"/>
</dbReference>
<accession>A0ABV1EI38</accession>
<keyword evidence="4 6" id="KW-0520">NAD</keyword>
<dbReference type="PANTHER" id="PTHR20275:SF0">
    <property type="entry name" value="NAD KINASE"/>
    <property type="match status" value="1"/>
</dbReference>
<comment type="catalytic activity">
    <reaction evidence="5 6">
        <text>NAD(+) + ATP = ADP + NADP(+) + H(+)</text>
        <dbReference type="Rhea" id="RHEA:18629"/>
        <dbReference type="ChEBI" id="CHEBI:15378"/>
        <dbReference type="ChEBI" id="CHEBI:30616"/>
        <dbReference type="ChEBI" id="CHEBI:57540"/>
        <dbReference type="ChEBI" id="CHEBI:58349"/>
        <dbReference type="ChEBI" id="CHEBI:456216"/>
        <dbReference type="EC" id="2.7.1.23"/>
    </reaction>
</comment>
<dbReference type="HAMAP" id="MF_00361">
    <property type="entry name" value="NAD_kinase"/>
    <property type="match status" value="1"/>
</dbReference>
<protein>
    <recommendedName>
        <fullName evidence="6">NAD kinase</fullName>
        <ecNumber evidence="6">2.7.1.23</ecNumber>
    </recommendedName>
    <alternativeName>
        <fullName evidence="6">ATP-dependent NAD kinase</fullName>
    </alternativeName>
</protein>
<feature type="binding site" evidence="6">
    <location>
        <position position="148"/>
    </location>
    <ligand>
        <name>NAD(+)</name>
        <dbReference type="ChEBI" id="CHEBI:57540"/>
    </ligand>
</feature>
<dbReference type="PANTHER" id="PTHR20275">
    <property type="entry name" value="NAD KINASE"/>
    <property type="match status" value="1"/>
</dbReference>
<evidence type="ECO:0000313" key="8">
    <source>
        <dbReference type="Proteomes" id="UP001482186"/>
    </source>
</evidence>
<dbReference type="Pfam" id="PF01513">
    <property type="entry name" value="NAD_kinase"/>
    <property type="match status" value="1"/>
</dbReference>
<keyword evidence="8" id="KW-1185">Reference proteome</keyword>
<dbReference type="InterPro" id="IPR002504">
    <property type="entry name" value="NADK"/>
</dbReference>
<evidence type="ECO:0000313" key="7">
    <source>
        <dbReference type="EMBL" id="MEQ2454244.1"/>
    </source>
</evidence>
<comment type="caution">
    <text evidence="7">The sequence shown here is derived from an EMBL/GenBank/DDBJ whole genome shotgun (WGS) entry which is preliminary data.</text>
</comment>
<keyword evidence="6" id="KW-0963">Cytoplasm</keyword>
<evidence type="ECO:0000256" key="5">
    <source>
        <dbReference type="ARBA" id="ARBA00047925"/>
    </source>
</evidence>
<name>A0ABV1EI38_9FIRM</name>
<dbReference type="Pfam" id="PF20143">
    <property type="entry name" value="NAD_kinase_C"/>
    <property type="match status" value="1"/>
</dbReference>
<comment type="function">
    <text evidence="6">Involved in the regulation of the intracellular balance of NAD and NADP, and is a key enzyme in the biosynthesis of NADP. Catalyzes specifically the phosphorylation on 2'-hydroxyl of the adenosine moiety of NAD to yield NADP.</text>
</comment>
<dbReference type="SUPFAM" id="SSF111331">
    <property type="entry name" value="NAD kinase/diacylglycerol kinase-like"/>
    <property type="match status" value="1"/>
</dbReference>
<evidence type="ECO:0000256" key="4">
    <source>
        <dbReference type="ARBA" id="ARBA00023027"/>
    </source>
</evidence>
<keyword evidence="1 6" id="KW-0808">Transferase</keyword>
<feature type="binding site" evidence="6">
    <location>
        <begin position="137"/>
        <end position="138"/>
    </location>
    <ligand>
        <name>NAD(+)</name>
        <dbReference type="ChEBI" id="CHEBI:57540"/>
    </ligand>
</feature>
<proteinExistence type="inferred from homology"/>
<dbReference type="Proteomes" id="UP001482186">
    <property type="component" value="Unassembled WGS sequence"/>
</dbReference>
<keyword evidence="6" id="KW-0547">Nucleotide-binding</keyword>
<dbReference type="InterPro" id="IPR017437">
    <property type="entry name" value="ATP-NAD_kinase_PpnK-typ_C"/>
</dbReference>
<comment type="subcellular location">
    <subcellularLocation>
        <location evidence="6">Cytoplasm</location>
    </subcellularLocation>
</comment>
<dbReference type="RefSeq" id="WP_226801086.1">
    <property type="nucleotide sequence ID" value="NZ_JBBNFM010000005.1"/>
</dbReference>
<keyword evidence="6" id="KW-0067">ATP-binding</keyword>
<evidence type="ECO:0000256" key="2">
    <source>
        <dbReference type="ARBA" id="ARBA00022777"/>
    </source>
</evidence>
<feature type="binding site" evidence="6">
    <location>
        <begin position="63"/>
        <end position="64"/>
    </location>
    <ligand>
        <name>NAD(+)</name>
        <dbReference type="ChEBI" id="CHEBI:57540"/>
    </ligand>
</feature>
<gene>
    <name evidence="6" type="primary">nadK</name>
    <name evidence="7" type="ORF">AAAT04_09370</name>
</gene>
<comment type="similarity">
    <text evidence="6">Belongs to the NAD kinase family.</text>
</comment>
<feature type="binding site" evidence="6">
    <location>
        <position position="167"/>
    </location>
    <ligand>
        <name>NAD(+)</name>
        <dbReference type="ChEBI" id="CHEBI:57540"/>
    </ligand>
</feature>
<feature type="active site" description="Proton acceptor" evidence="6">
    <location>
        <position position="63"/>
    </location>
</feature>
<dbReference type="EMBL" id="JBBNFM010000005">
    <property type="protein sequence ID" value="MEQ2454244.1"/>
    <property type="molecule type" value="Genomic_DNA"/>
</dbReference>
<sequence>MNRFMIVVNPDKDTDSTVTNRIQSYLEAHGAACMVRDVFHLESSDWEALKKEQFDCVLVLGGDGTLLRMAGETEDIDIPLFGINLGTVGFLTEGEVANIEEILDRLLTDDFTIEERMMVTGTVTKADGTTYRKSALNDIVISRAGFSRLIGLNVSVDGQVLDTYEADGVVISTPTGSTGYNLSAGGPIVSPDAELLVITPVSPHSLTAKSIVLSGKEEITIEITKKRKTQDTEAICSFDGGNDVELSVGDRVDIRKAEKITRLIKASNVNFYEILRNKLGGN</sequence>
<evidence type="ECO:0000256" key="1">
    <source>
        <dbReference type="ARBA" id="ARBA00022679"/>
    </source>
</evidence>
<comment type="caution">
    <text evidence="6">Lacks conserved residue(s) required for the propagation of feature annotation.</text>
</comment>
<dbReference type="InterPro" id="IPR017438">
    <property type="entry name" value="ATP-NAD_kinase_N"/>
</dbReference>
<evidence type="ECO:0000256" key="3">
    <source>
        <dbReference type="ARBA" id="ARBA00022857"/>
    </source>
</evidence>
<dbReference type="GO" id="GO:0016301">
    <property type="term" value="F:kinase activity"/>
    <property type="evidence" value="ECO:0007669"/>
    <property type="project" value="UniProtKB-KW"/>
</dbReference>
<comment type="cofactor">
    <cofactor evidence="6">
        <name>a divalent metal cation</name>
        <dbReference type="ChEBI" id="CHEBI:60240"/>
    </cofactor>
</comment>
<dbReference type="EC" id="2.7.1.23" evidence="6"/>
<keyword evidence="2 6" id="KW-0418">Kinase</keyword>
<organism evidence="7 8">
    <name type="scientific">Coprococcus ammoniilyticus</name>
    <dbReference type="NCBI Taxonomy" id="2981785"/>
    <lineage>
        <taxon>Bacteria</taxon>
        <taxon>Bacillati</taxon>
        <taxon>Bacillota</taxon>
        <taxon>Clostridia</taxon>
        <taxon>Lachnospirales</taxon>
        <taxon>Lachnospiraceae</taxon>
        <taxon>Coprococcus</taxon>
    </lineage>
</organism>
<keyword evidence="3 6" id="KW-0521">NADP</keyword>
<dbReference type="Gene3D" id="3.40.50.10330">
    <property type="entry name" value="Probable inorganic polyphosphate/atp-NAD kinase, domain 1"/>
    <property type="match status" value="1"/>
</dbReference>
<feature type="binding site" evidence="6">
    <location>
        <position position="68"/>
    </location>
    <ligand>
        <name>NAD(+)</name>
        <dbReference type="ChEBI" id="CHEBI:57540"/>
    </ligand>
</feature>
<evidence type="ECO:0000256" key="6">
    <source>
        <dbReference type="HAMAP-Rule" id="MF_00361"/>
    </source>
</evidence>